<dbReference type="AlphaFoldDB" id="A0AA42DPF6"/>
<protein>
    <submittedName>
        <fullName evidence="1">DNA polymerase III subunit delta</fullName>
        <ecNumber evidence="1">2.7.7.7</ecNumber>
    </submittedName>
</protein>
<dbReference type="GO" id="GO:0008408">
    <property type="term" value="F:3'-5' exonuclease activity"/>
    <property type="evidence" value="ECO:0007669"/>
    <property type="project" value="InterPro"/>
</dbReference>
<proteinExistence type="predicted"/>
<evidence type="ECO:0000313" key="1">
    <source>
        <dbReference type="EMBL" id="MDA3732794.1"/>
    </source>
</evidence>
<evidence type="ECO:0000313" key="2">
    <source>
        <dbReference type="Proteomes" id="UP001169242"/>
    </source>
</evidence>
<organism evidence="1 2">
    <name type="scientific">Holtiella tumoricola</name>
    <dbReference type="NCBI Taxonomy" id="3018743"/>
    <lineage>
        <taxon>Bacteria</taxon>
        <taxon>Bacillati</taxon>
        <taxon>Bacillota</taxon>
        <taxon>Clostridia</taxon>
        <taxon>Lachnospirales</taxon>
        <taxon>Cellulosilyticaceae</taxon>
        <taxon>Holtiella</taxon>
    </lineage>
</organism>
<dbReference type="PANTHER" id="PTHR11669:SF8">
    <property type="entry name" value="DNA POLYMERASE III SUBUNIT DELTA"/>
    <property type="match status" value="1"/>
</dbReference>
<accession>A0AA42DPF6</accession>
<dbReference type="GO" id="GO:0003887">
    <property type="term" value="F:DNA-directed DNA polymerase activity"/>
    <property type="evidence" value="ECO:0007669"/>
    <property type="project" value="UniProtKB-EC"/>
</dbReference>
<dbReference type="RefSeq" id="WP_271012782.1">
    <property type="nucleotide sequence ID" value="NZ_JAQIFT010000055.1"/>
</dbReference>
<dbReference type="GO" id="GO:0006261">
    <property type="term" value="P:DNA-templated DNA replication"/>
    <property type="evidence" value="ECO:0007669"/>
    <property type="project" value="TreeGrafter"/>
</dbReference>
<dbReference type="InterPro" id="IPR050238">
    <property type="entry name" value="DNA_Rep/Repair_Clamp_Loader"/>
</dbReference>
<keyword evidence="1" id="KW-0548">Nucleotidyltransferase</keyword>
<reference evidence="1" key="1">
    <citation type="journal article" date="2023" name="Int. J. Syst. Evol. Microbiol.">
        <title>&lt;i&gt;Holtiella tumoricola&lt;/i&gt; gen. nov. sp. nov., isolated from a human clinical sample.</title>
        <authorList>
            <person name="Allen-Vercoe E."/>
            <person name="Daigneault M.C."/>
            <person name="Vancuren S.J."/>
            <person name="Cochrane K."/>
            <person name="O'Neal L.L."/>
            <person name="Sankaranarayanan K."/>
            <person name="Lawson P.A."/>
        </authorList>
    </citation>
    <scope>NUCLEOTIDE SEQUENCE</scope>
    <source>
        <strain evidence="1">CC70A</strain>
    </source>
</reference>
<dbReference type="NCBIfam" id="TIGR00678">
    <property type="entry name" value="holB"/>
    <property type="match status" value="1"/>
</dbReference>
<dbReference type="EMBL" id="JAQIFT010000055">
    <property type="protein sequence ID" value="MDA3732794.1"/>
    <property type="molecule type" value="Genomic_DNA"/>
</dbReference>
<sequence length="327" mass="37705">MDTFNKIIGHEDIKRYFNKAIKSEKVSHSYIFEGPEGVGKKSIAQAVAKSLLCQGEDKPCGKCRACLLLEAGNHPDLIYVEKDNKTTKIDTVREKLVKNMDVKPYQGPYKIIVVTEADTLTIEGQNAMLKTIEEPPSYGIVILITQNLAKLLPTIKSRCIHLRFSPLPYQDILEYLAPYQLSERQTEIYAQFAEGSIGIAKKLIEDERFLEDRKKGVDLLLKLQKADLMNMYDLVKVICDEKEFISSMLHFWLLWYRDLAVLKATGNENLYYLDYQFHLLDMSSKLTYNTIDKHIKLIKNAQTQINQNIYATFVIENLLLKLKEKKK</sequence>
<comment type="caution">
    <text evidence="1">The sequence shown here is derived from an EMBL/GenBank/DDBJ whole genome shotgun (WGS) entry which is preliminary data.</text>
</comment>
<gene>
    <name evidence="1" type="primary">holB</name>
    <name evidence="1" type="ORF">PBV87_15055</name>
</gene>
<keyword evidence="1" id="KW-0808">Transferase</keyword>
<dbReference type="SUPFAM" id="SSF52540">
    <property type="entry name" value="P-loop containing nucleoside triphosphate hydrolases"/>
    <property type="match status" value="1"/>
</dbReference>
<name>A0AA42DPF6_9FIRM</name>
<dbReference type="EC" id="2.7.7.7" evidence="1"/>
<keyword evidence="2" id="KW-1185">Reference proteome</keyword>
<dbReference type="Pfam" id="PF13177">
    <property type="entry name" value="DNA_pol3_delta2"/>
    <property type="match status" value="1"/>
</dbReference>
<dbReference type="PANTHER" id="PTHR11669">
    <property type="entry name" value="REPLICATION FACTOR C / DNA POLYMERASE III GAMMA-TAU SUBUNIT"/>
    <property type="match status" value="1"/>
</dbReference>
<dbReference type="CDD" id="cd00009">
    <property type="entry name" value="AAA"/>
    <property type="match status" value="1"/>
</dbReference>
<dbReference type="InterPro" id="IPR004622">
    <property type="entry name" value="DNA_pol_HolB"/>
</dbReference>
<dbReference type="Proteomes" id="UP001169242">
    <property type="component" value="Unassembled WGS sequence"/>
</dbReference>
<dbReference type="Gene3D" id="3.40.50.300">
    <property type="entry name" value="P-loop containing nucleotide triphosphate hydrolases"/>
    <property type="match status" value="1"/>
</dbReference>
<dbReference type="InterPro" id="IPR027417">
    <property type="entry name" value="P-loop_NTPase"/>
</dbReference>